<organism evidence="3 4">
    <name type="scientific">Labrys miyagiensis</name>
    <dbReference type="NCBI Taxonomy" id="346912"/>
    <lineage>
        <taxon>Bacteria</taxon>
        <taxon>Pseudomonadati</taxon>
        <taxon>Pseudomonadota</taxon>
        <taxon>Alphaproteobacteria</taxon>
        <taxon>Hyphomicrobiales</taxon>
        <taxon>Xanthobacteraceae</taxon>
        <taxon>Labrys</taxon>
    </lineage>
</organism>
<dbReference type="InterPro" id="IPR002765">
    <property type="entry name" value="UPF0145_YbjQ-like"/>
</dbReference>
<evidence type="ECO:0000256" key="2">
    <source>
        <dbReference type="SAM" id="MobiDB-lite"/>
    </source>
</evidence>
<dbReference type="InterPro" id="IPR035439">
    <property type="entry name" value="UPF0145_dom_sf"/>
</dbReference>
<dbReference type="Gene3D" id="3.30.110.70">
    <property type="entry name" value="Hypothetical protein apc22750. Chain B"/>
    <property type="match status" value="1"/>
</dbReference>
<protein>
    <recommendedName>
        <fullName evidence="5">Heavy metal-binding domain-containing protein</fullName>
    </recommendedName>
</protein>
<evidence type="ECO:0000256" key="1">
    <source>
        <dbReference type="ARBA" id="ARBA00010751"/>
    </source>
</evidence>
<gene>
    <name evidence="3" type="ORF">GCM10007874_61150</name>
</gene>
<comment type="similarity">
    <text evidence="1">Belongs to the UPF0145 family.</text>
</comment>
<proteinExistence type="inferred from homology"/>
<name>A0ABQ6CVT5_9HYPH</name>
<dbReference type="RefSeq" id="WP_284316026.1">
    <property type="nucleotide sequence ID" value="NZ_BSPC01000069.1"/>
</dbReference>
<dbReference type="EMBL" id="BSPC01000069">
    <property type="protein sequence ID" value="GLS23095.1"/>
    <property type="molecule type" value="Genomic_DNA"/>
</dbReference>
<dbReference type="Pfam" id="PF01906">
    <property type="entry name" value="YbjQ_1"/>
    <property type="match status" value="1"/>
</dbReference>
<keyword evidence="4" id="KW-1185">Reference proteome</keyword>
<dbReference type="SUPFAM" id="SSF117782">
    <property type="entry name" value="YbjQ-like"/>
    <property type="match status" value="1"/>
</dbReference>
<accession>A0ABQ6CVT5</accession>
<comment type="caution">
    <text evidence="3">The sequence shown here is derived from an EMBL/GenBank/DDBJ whole genome shotgun (WGS) entry which is preliminary data.</text>
</comment>
<dbReference type="Proteomes" id="UP001156882">
    <property type="component" value="Unassembled WGS sequence"/>
</dbReference>
<evidence type="ECO:0000313" key="4">
    <source>
        <dbReference type="Proteomes" id="UP001156882"/>
    </source>
</evidence>
<evidence type="ECO:0000313" key="3">
    <source>
        <dbReference type="EMBL" id="GLS23095.1"/>
    </source>
</evidence>
<evidence type="ECO:0008006" key="5">
    <source>
        <dbReference type="Google" id="ProtNLM"/>
    </source>
</evidence>
<reference evidence="4" key="1">
    <citation type="journal article" date="2019" name="Int. J. Syst. Evol. Microbiol.">
        <title>The Global Catalogue of Microorganisms (GCM) 10K type strain sequencing project: providing services to taxonomists for standard genome sequencing and annotation.</title>
        <authorList>
            <consortium name="The Broad Institute Genomics Platform"/>
            <consortium name="The Broad Institute Genome Sequencing Center for Infectious Disease"/>
            <person name="Wu L."/>
            <person name="Ma J."/>
        </authorList>
    </citation>
    <scope>NUCLEOTIDE SEQUENCE [LARGE SCALE GENOMIC DNA]</scope>
    <source>
        <strain evidence="4">NBRC 101365</strain>
    </source>
</reference>
<sequence>MASFDGLDPADVRFDKWEQALNHGKLPDFVMARLEKAKTGAVPWLSTMTPAELLLARSHGIKPLATVSGTCWYHYGWSWTEGHAEGWNIALKRLRQEAVACGANAVVDVHMRTIARGENDSMDFTLVGTAVRFASLSPAKEPIVATVPALEFVRLLEMGIVPTGLAVGAKYDWLQQSAFRPDYSTGGASGYNTPLPHLSQFWERVRRQAHAELRANASRQGNGVLADVHFGQLLRYEGSGENQPMRYLGRHIVIGTVVDTPRKADVPHHIRTVVDMRDTLSPLRRKTASRHGFGTNDSEGGI</sequence>
<feature type="region of interest" description="Disordered" evidence="2">
    <location>
        <begin position="281"/>
        <end position="302"/>
    </location>
</feature>